<evidence type="ECO:0000313" key="2">
    <source>
        <dbReference type="Proteomes" id="UP000226431"/>
    </source>
</evidence>
<reference evidence="1 2" key="1">
    <citation type="submission" date="2017-06" db="EMBL/GenBank/DDBJ databases">
        <title>Ant-infecting Ophiocordyceps genomes reveal a high diversity of potential behavioral manipulation genes and a possible major role for enterotoxins.</title>
        <authorList>
            <person name="De Bekker C."/>
            <person name="Evans H.C."/>
            <person name="Brachmann A."/>
            <person name="Hughes D.P."/>
        </authorList>
    </citation>
    <scope>NUCLEOTIDE SEQUENCE [LARGE SCALE GENOMIC DNA]</scope>
    <source>
        <strain evidence="1 2">Map16</strain>
    </source>
</reference>
<sequence length="207" mass="23450">MVMEFEEFFMGWLSSTFTTDRCGEDDREWREYMNRCGIDRELQDAIMSPPYRDLRLTSTCYFWIQEAVSTRYRALLEVQAASKERDMEIHGAAPRGQRSISNQVRRAASVSDSTGLSTAALAAMCSPEMTNLFRGGDLARAQRLFNADGSFKNFARAEALNTIPGDFHYRARAIYLAVDRDVAERYAGFAKKYSQDSQVGILQVNCG</sequence>
<name>A0A2C5XS49_9HYPO</name>
<proteinExistence type="predicted"/>
<evidence type="ECO:0000313" key="1">
    <source>
        <dbReference type="EMBL" id="PHH78519.1"/>
    </source>
</evidence>
<organism evidence="1 2">
    <name type="scientific">Ophiocordyceps camponoti-rufipedis</name>
    <dbReference type="NCBI Taxonomy" id="2004952"/>
    <lineage>
        <taxon>Eukaryota</taxon>
        <taxon>Fungi</taxon>
        <taxon>Dikarya</taxon>
        <taxon>Ascomycota</taxon>
        <taxon>Pezizomycotina</taxon>
        <taxon>Sordariomycetes</taxon>
        <taxon>Hypocreomycetidae</taxon>
        <taxon>Hypocreales</taxon>
        <taxon>Ophiocordycipitaceae</taxon>
        <taxon>Ophiocordyceps</taxon>
    </lineage>
</organism>
<dbReference type="EMBL" id="NJES01000076">
    <property type="protein sequence ID" value="PHH78519.1"/>
    <property type="molecule type" value="Genomic_DNA"/>
</dbReference>
<gene>
    <name evidence="1" type="ORF">CDD80_6708</name>
</gene>
<accession>A0A2C5XS49</accession>
<comment type="caution">
    <text evidence="1">The sequence shown here is derived from an EMBL/GenBank/DDBJ whole genome shotgun (WGS) entry which is preliminary data.</text>
</comment>
<dbReference type="STRING" id="2004952.A0A2C5XS49"/>
<dbReference type="OrthoDB" id="5429780at2759"/>
<dbReference type="AlphaFoldDB" id="A0A2C5XS49"/>
<keyword evidence="2" id="KW-1185">Reference proteome</keyword>
<dbReference type="Proteomes" id="UP000226431">
    <property type="component" value="Unassembled WGS sequence"/>
</dbReference>
<protein>
    <submittedName>
        <fullName evidence="1">Uncharacterized protein</fullName>
    </submittedName>
</protein>